<feature type="domain" description="Ketosynthase family 3 (KS3)" evidence="17">
    <location>
        <begin position="1705"/>
        <end position="2132"/>
    </location>
</feature>
<evidence type="ECO:0000256" key="15">
    <source>
        <dbReference type="SAM" id="MobiDB-lite"/>
    </source>
</evidence>
<evidence type="ECO:0000313" key="20">
    <source>
        <dbReference type="Proteomes" id="UP000250434"/>
    </source>
</evidence>
<evidence type="ECO:0000256" key="11">
    <source>
        <dbReference type="ARBA" id="ARBA00060622"/>
    </source>
</evidence>
<dbReference type="CDD" id="cd00833">
    <property type="entry name" value="PKS"/>
    <property type="match status" value="2"/>
</dbReference>
<dbReference type="InterPro" id="IPR020807">
    <property type="entry name" value="PKS_DH"/>
</dbReference>
<dbReference type="PROSITE" id="PS00606">
    <property type="entry name" value="KS3_1"/>
    <property type="match status" value="2"/>
</dbReference>
<dbReference type="InterPro" id="IPR049551">
    <property type="entry name" value="PKS_DH_C"/>
</dbReference>
<keyword evidence="2" id="KW-0596">Phosphopantetheine</keyword>
<dbReference type="PROSITE" id="PS52004">
    <property type="entry name" value="KS3_2"/>
    <property type="match status" value="2"/>
</dbReference>
<dbReference type="InterPro" id="IPR016039">
    <property type="entry name" value="Thiolase-like"/>
</dbReference>
<dbReference type="InterPro" id="IPR015083">
    <property type="entry name" value="NorB/c/GfsB-D-like_docking"/>
</dbReference>
<keyword evidence="5" id="KW-0677">Repeat</keyword>
<dbReference type="Pfam" id="PF02801">
    <property type="entry name" value="Ketoacyl-synt_C"/>
    <property type="match status" value="2"/>
</dbReference>
<keyword evidence="3" id="KW-0597">Phosphoprotein</keyword>
<comment type="function">
    <text evidence="10">Involved in the biosynthesis of antibiotic erythromycin via the biosynthesis of its aglycone precursor, 6-deoxyerythronolide B (6-dEB).</text>
</comment>
<dbReference type="Gene3D" id="1.10.1200.10">
    <property type="entry name" value="ACP-like"/>
    <property type="match status" value="2"/>
</dbReference>
<dbReference type="FunFam" id="3.40.47.10:FF:000019">
    <property type="entry name" value="Polyketide synthase type I"/>
    <property type="match status" value="2"/>
</dbReference>
<dbReference type="SMART" id="SM00826">
    <property type="entry name" value="PKS_DH"/>
    <property type="match status" value="1"/>
</dbReference>
<dbReference type="InterPro" id="IPR057326">
    <property type="entry name" value="KR_dom"/>
</dbReference>
<dbReference type="Gene3D" id="3.40.50.720">
    <property type="entry name" value="NAD(P)-binding Rossmann-like Domain"/>
    <property type="match status" value="2"/>
</dbReference>
<dbReference type="InterPro" id="IPR001227">
    <property type="entry name" value="Ac_transferase_dom_sf"/>
</dbReference>
<dbReference type="InterPro" id="IPR020806">
    <property type="entry name" value="PKS_PP-bd"/>
</dbReference>
<dbReference type="GO" id="GO:0004312">
    <property type="term" value="F:fatty acid synthase activity"/>
    <property type="evidence" value="ECO:0007669"/>
    <property type="project" value="TreeGrafter"/>
</dbReference>
<dbReference type="InterPro" id="IPR055123">
    <property type="entry name" value="SpnB-like_Rossmann"/>
</dbReference>
<reference evidence="19 20" key="1">
    <citation type="submission" date="2016-04" db="EMBL/GenBank/DDBJ databases">
        <title>Complete genome sequence and analysis of deep-sea sediment isolate, Amycolatopsis sp. WP1.</title>
        <authorList>
            <person name="Wang H."/>
            <person name="Chen S."/>
            <person name="Wu Q."/>
        </authorList>
    </citation>
    <scope>NUCLEOTIDE SEQUENCE [LARGE SCALE GENOMIC DNA]</scope>
    <source>
        <strain evidence="19 20">WP1</strain>
    </source>
</reference>
<dbReference type="InterPro" id="IPR036736">
    <property type="entry name" value="ACP-like_sf"/>
</dbReference>
<dbReference type="Gene3D" id="3.40.47.10">
    <property type="match status" value="2"/>
</dbReference>
<dbReference type="SMART" id="SM00822">
    <property type="entry name" value="PKS_KR"/>
    <property type="match status" value="2"/>
</dbReference>
<name>A0A344L338_9PSEU</name>
<feature type="domain" description="Carrier" evidence="16">
    <location>
        <begin position="1613"/>
        <end position="1688"/>
    </location>
</feature>
<sequence>MTNEDKLVEYLRRVTGDLQATRERVRELEDRDREPIAIVGMACRFPGGVDSPEALWRLVENGTDAVSEFPGNRGWALDELFGDDPDQPGTSTTREGGFLHNAGEFDAAFFGISPREALTIDPQQRLLLETSWEAFERAGIDPHTARGSRTGVFAGVMYNDYGSRLLNRPGGAAEFEGYLGNGSAGSIASGRLAYTLGLVGPAVTVDTACSSSLVALHLAAQSLRSGECSLALAGGVAVMSTPSTFVEFSRQRGLAADGRCKPFAAAADGTGWSEGVGMLLVERLSDARRNGHRVLAVLRGSAVNQDGASSGLTAPNGPSQERVIRAALSNAGLSTVDVDAVEAHGTGTTLGDPIEAQALLATYGQGRERPLALGSVKSNLGHTQAAAGVAGVIKMALAMQHGVLPKTLHVDEPTPHVDWASGAVSVLTEPMPWPEADRPRRAGVSGFGVSGTNAHVILEQAPPEETPAATPVPAMIPWVLSGKGEGAVREQAVRLLSHLDSDANPADIGFSLAATRSTHEHRAVVLGADRDELVAGLHELAAGKPGPVTGRATAAPKVVFVFPGQGAQWAGMAVELLELPVFVESMAACAEALSPFVEWSLLDAVADEGLLERVDVVQPVLWAVMVSLAELWRSFGVEPAAVVGHSQGEIAAACVAGALSLEDAAKVVALRSKALPALSGRGGMVSIPLPEAEVRQRIDDRISVAAVNGPASVVVSGEPDALDELLGSCAADGIRAKRIPVDYASHSPQVEAIEDGLRADLAGIKPQRSRVPFCSAVTGAVLDTSELDAAYWYRNLREPVRFDRAVTALLDQGREIFAEISPHPVLAASIQEAFDQRDLADAVVAGTLRRHDGGPRRFLTSLAEVHVRGAAVNWAAAFPGARPVELPTYAFQRQHYWLDAGPATAGDLGSAGLRSPDHPLLGAMVALADGDGCLLTGRLSLTSHPWLAEHAVRDTAIVPGTALLEMVIRAADQVGCGRVGELVLQAPLPVADPVQVQVVVGAADETGRRPVELHSRREDEPWTCHATGTVSPGATTPASPGEWPPPNAEAVDLEGFYDGLAERGLRYGPVFQGVQAVWRRGEEIFAEVALRPETTDAAAYGVHPALLDAALHALVVTDDNTEPRLPFSWNGVTLHASGADKLRVRLTPSAPGVLALTATDATGRPVTTVDSLTLRPLTPEALSTGAESLYRVEWAPMPVVPAAAAPDAEVVWLPRAGGDLIEATHEAASEALGLVQSWLTEDRPGSLVLVTRCAVAIGDEEPDVARAAVWGLVRSAQAENPDRFVLVDADENTTEAAVLAAVASGEPQLAIRGDRVHVPRLARTTGSGGVAFDPDGTVLLSGATGTLGRLITRHLVREHGVRHLVLAGRRGSAPELEAELTALGANVTMAACDMADRAAVADLIDAIPATHPLTGVLHLAGVLDDGVVGALTPERLSAVLRPKADAAIHLHELTADRPLSAFIVFSSAGATFGAPGQANYAAANAALDALAAHRRARGLPGLSLAWGLWAERGGMTGHLDDGELRRITGSGVEPLPADEGLALFDAACAHPEAALVPVRLNASALRAQAKAGTLPAIFRGLFRGPARPSAGNTPATSSLRTELAAAPESRREQLLLDLVRTEAAAVLGHAARDAVEEKARFAELGFDSLTAVQLRNRLNGATGLRLPATMVFDHPTPRALARFLRGELLGLESVTTTAPASGATDEPVAIVGMACRFPGGVDSPEALWELLTDGRDGFSEFPADRGWNLDELFDNDPERTGRSYVREGGFLHDAAEFDAGFFGISPREALSMDPQQRLLLETSWEAIERAGIDPLSLQGSQTGVFAGVMYNDYGARLLMRPDGPAEFEGYLGNGSAASVASGRVAYALGLEGPALTVDTACSSSLVALHLAAQALRHGECSLAVAGGVSVMSTPGTFVEFSRQRGLAPDGRCKSFGAGADGTAMSEGVAMLVVERLSDARRNGHPVLAVVRGSAVNSDGASNGLTAPNGPSQERVIRAALANAGLSTVDVDAVEAHGTGTTLGDPIEAQALLATYGQGREQPLRLGSVKSNLGHTQAAAGVAGVVKMVLAMRHGVLPKTLHVDEPTPHVDWSSGAVSLLTEAEPWPETERPCRSAVSSFGISGTNAHLVLEQAPAEPERVPVVSEGPVFWPISGANEAALRAQAERLAVHLADRPGLSPADVGYSLATTRSHLSHRAVVLGSDVDDLLRGLRALAAGTPAPNVVSATTAGERPVFVFPGQGAQWAGMAVELLGVSSVFAGSMGACAEALSPFVEWSLLDVLADGGLLGRVDVVQPVLWAVMVSLAEVWRSFGVEPAAVVGHSQGEIAAACVAGVLSLEDGAKVVALRSKALLKLSGGGGMVSVALPEAEVRARIDDRISVAAVNGPASVVVSGPADALDELIAEFAAEEISARRIPVDYASHSPAVTAIEDELLTVLGEIPSQAPAVPFLSTVTGEPVGELDARYWYRNLRETVRFDEVVRKLAEQGHGVFLEVSPHPVLVPSLQETAEAAIGTLRRDQGGLDRFLRSLAEAHVHGAEPRWDRIFPGAGRVDLPTYAFQRQRFWLDAPATPAATAAADDEFWSAVERGDLDELTGALRVNGADPRDALSELLPFLADWRRNRQVQSTVDSWRYRVRWRPVRAEPPEPGRRIAVVPSGFADDPWVSACVRGLANHGELTTVEHDGRFAERFREALADGPVSAVVSLLAADEHTGFANTLGLVQLLGELGAPAPIWAVTRSAVSAGHRDPVRNPRQALVWGFGRVVGLEHPDRWGGLIDLPDVLDERSIELALGAPAPEDQVAVRGGRLLARRLVRAPLDQGAARRDWRPAGTSLITGGTGALGAQVARWLARSGAEHLLLVSRRGPAAPGAGELEAELTGLGAKVTIASCDVSDREALADLLGSIPAEQPLTGIFHTAAVLDDAMVDALTPGQLGHALSVKADAAVHLHELTKDADLSAFVLFSSTAGTFGAAGQGNYAPGNAFLDAFAHWRRAQGLPATSVAWGAWADGGMAELSSVGEVLRRHGVPAMAPDLATTALRQALETGETALVVADIEWERFAVAFTATRPAPALDEIPEVRELAEATAERGTEQTAPLVERLASASAAERDRLLLEAVRENVAAVLGYATPGELAVTRPFTELGFDSVTAVEIRNRLNRVTGLRLPATLVFNHQTPAALARFLRTELAPAASPVPAELDRLEAALGDGSDVDPAVVTRLRALLHRCEGPPPEDDEFLESASEEDIFAIIDQELGRS</sequence>
<dbReference type="KEGG" id="aab:A4R43_07915"/>
<proteinExistence type="predicted"/>
<dbReference type="InterPro" id="IPR042104">
    <property type="entry name" value="PKS_dehydratase_sf"/>
</dbReference>
<evidence type="ECO:0000259" key="16">
    <source>
        <dbReference type="PROSITE" id="PS50075"/>
    </source>
</evidence>
<dbReference type="SUPFAM" id="SSF51735">
    <property type="entry name" value="NAD(P)-binding Rossmann-fold domains"/>
    <property type="match status" value="4"/>
</dbReference>
<dbReference type="GO" id="GO:0004315">
    <property type="term" value="F:3-oxoacyl-[acyl-carrier-protein] synthase activity"/>
    <property type="evidence" value="ECO:0007669"/>
    <property type="project" value="InterPro"/>
</dbReference>
<dbReference type="SMART" id="SM00823">
    <property type="entry name" value="PKS_PP"/>
    <property type="match status" value="2"/>
</dbReference>
<dbReference type="PROSITE" id="PS00012">
    <property type="entry name" value="PHOSPHOPANTETHEINE"/>
    <property type="match status" value="2"/>
</dbReference>
<evidence type="ECO:0000313" key="19">
    <source>
        <dbReference type="EMBL" id="AXB42462.1"/>
    </source>
</evidence>
<comment type="subunit">
    <text evidence="12">Homodimer. Erythronolide synthase is composed of EryAI, EryAII and EryAIII multimodular (2 modules) polypeptides each coding for a functional synthase subunit which participates in 2 of the six FAS-like elongation steps required for formation of the polyketide. Module 1, 2, 3, 4, 5, and 6 participating in biosynthesis steps 1, 2, 3, 4, 5, and 6, respectively.</text>
</comment>
<dbReference type="PANTHER" id="PTHR43775">
    <property type="entry name" value="FATTY ACID SYNTHASE"/>
    <property type="match status" value="1"/>
</dbReference>
<dbReference type="Pfam" id="PF08659">
    <property type="entry name" value="KR"/>
    <property type="match status" value="2"/>
</dbReference>
<dbReference type="FunFam" id="1.10.1200.10:FF:000007">
    <property type="entry name" value="Probable polyketide synthase pks17"/>
    <property type="match status" value="2"/>
</dbReference>
<dbReference type="InterPro" id="IPR014030">
    <property type="entry name" value="Ketoacyl_synth_N"/>
</dbReference>
<dbReference type="GO" id="GO:0031177">
    <property type="term" value="F:phosphopantetheine binding"/>
    <property type="evidence" value="ECO:0007669"/>
    <property type="project" value="InterPro"/>
</dbReference>
<feature type="region of interest" description="C-terminal hotdog fold" evidence="14">
    <location>
        <begin position="1048"/>
        <end position="1183"/>
    </location>
</feature>
<feature type="region of interest" description="N-terminal hotdog fold" evidence="14">
    <location>
        <begin position="918"/>
        <end position="1037"/>
    </location>
</feature>
<dbReference type="Pfam" id="PF00550">
    <property type="entry name" value="PP-binding"/>
    <property type="match status" value="2"/>
</dbReference>
<dbReference type="Proteomes" id="UP000250434">
    <property type="component" value="Chromosome"/>
</dbReference>
<dbReference type="InterPro" id="IPR006162">
    <property type="entry name" value="Ppantetheine_attach_site"/>
</dbReference>
<dbReference type="CDD" id="cd08956">
    <property type="entry name" value="KR_3_FAS_SDR_x"/>
    <property type="match status" value="1"/>
</dbReference>
<organism evidence="19 20">
    <name type="scientific">Amycolatopsis albispora</name>
    <dbReference type="NCBI Taxonomy" id="1804986"/>
    <lineage>
        <taxon>Bacteria</taxon>
        <taxon>Bacillati</taxon>
        <taxon>Actinomycetota</taxon>
        <taxon>Actinomycetes</taxon>
        <taxon>Pseudonocardiales</taxon>
        <taxon>Pseudonocardiaceae</taxon>
        <taxon>Amycolatopsis</taxon>
    </lineage>
</organism>
<dbReference type="InterPro" id="IPR016036">
    <property type="entry name" value="Malonyl_transacylase_ACP-bd"/>
</dbReference>
<evidence type="ECO:0000256" key="8">
    <source>
        <dbReference type="ARBA" id="ARBA00023315"/>
    </source>
</evidence>
<dbReference type="InterPro" id="IPR020841">
    <property type="entry name" value="PKS_Beta-ketoAc_synthase_dom"/>
</dbReference>
<dbReference type="InterPro" id="IPR050091">
    <property type="entry name" value="PKS_NRPS_Biosynth_Enz"/>
</dbReference>
<evidence type="ECO:0000256" key="1">
    <source>
        <dbReference type="ARBA" id="ARBA00001957"/>
    </source>
</evidence>
<dbReference type="InterPro" id="IPR018201">
    <property type="entry name" value="Ketoacyl_synth_AS"/>
</dbReference>
<comment type="pathway">
    <text evidence="11">Antibiotic biosynthesis; erythromycin biosynthesis.</text>
</comment>
<dbReference type="Pfam" id="PF22953">
    <property type="entry name" value="SpnB_Rossmann"/>
    <property type="match status" value="1"/>
</dbReference>
<dbReference type="InterPro" id="IPR016035">
    <property type="entry name" value="Acyl_Trfase/lysoPLipase"/>
</dbReference>
<dbReference type="GO" id="GO:0047879">
    <property type="term" value="F:erythronolide synthase activity"/>
    <property type="evidence" value="ECO:0007669"/>
    <property type="project" value="UniProtKB-EC"/>
</dbReference>
<dbReference type="SUPFAM" id="SSF55048">
    <property type="entry name" value="Probable ACP-binding domain of malonyl-CoA ACP transacylase"/>
    <property type="match status" value="2"/>
</dbReference>
<feature type="domain" description="Carrier" evidence="16">
    <location>
        <begin position="3107"/>
        <end position="3185"/>
    </location>
</feature>
<dbReference type="InterPro" id="IPR049900">
    <property type="entry name" value="PKS_mFAS_DH"/>
</dbReference>
<dbReference type="SMART" id="SM00827">
    <property type="entry name" value="PKS_AT"/>
    <property type="match status" value="2"/>
</dbReference>
<dbReference type="InterPro" id="IPR049552">
    <property type="entry name" value="PKS_DH_N"/>
</dbReference>
<feature type="active site" description="Proton acceptor; for dehydratase activity" evidence="14">
    <location>
        <position position="950"/>
    </location>
</feature>
<dbReference type="PROSITE" id="PS52019">
    <property type="entry name" value="PKS_MFAS_DH"/>
    <property type="match status" value="1"/>
</dbReference>
<dbReference type="InterPro" id="IPR032821">
    <property type="entry name" value="PKS_assoc"/>
</dbReference>
<dbReference type="EC" id="2.3.1.94" evidence="13"/>
<dbReference type="InterPro" id="IPR014043">
    <property type="entry name" value="Acyl_transferase_dom"/>
</dbReference>
<dbReference type="InterPro" id="IPR036291">
    <property type="entry name" value="NAD(P)-bd_dom_sf"/>
</dbReference>
<evidence type="ECO:0000256" key="10">
    <source>
        <dbReference type="ARBA" id="ARBA00060158"/>
    </source>
</evidence>
<protein>
    <recommendedName>
        <fullName evidence="13">6-deoxyerythronolide-B synthase</fullName>
        <ecNumber evidence="13">2.3.1.94</ecNumber>
    </recommendedName>
</protein>
<dbReference type="Gene3D" id="3.10.129.110">
    <property type="entry name" value="Polyketide synthase dehydratase"/>
    <property type="match status" value="1"/>
</dbReference>
<evidence type="ECO:0000256" key="4">
    <source>
        <dbReference type="ARBA" id="ARBA00022679"/>
    </source>
</evidence>
<keyword evidence="20" id="KW-1185">Reference proteome</keyword>
<dbReference type="Pfam" id="PF08990">
    <property type="entry name" value="Docking"/>
    <property type="match status" value="1"/>
</dbReference>
<evidence type="ECO:0000256" key="2">
    <source>
        <dbReference type="ARBA" id="ARBA00022450"/>
    </source>
</evidence>
<dbReference type="Pfam" id="PF14765">
    <property type="entry name" value="PS-DH"/>
    <property type="match status" value="1"/>
</dbReference>
<dbReference type="Pfam" id="PF00109">
    <property type="entry name" value="ketoacyl-synt"/>
    <property type="match status" value="2"/>
</dbReference>
<feature type="domain" description="PKS/mFAS DH" evidence="18">
    <location>
        <begin position="918"/>
        <end position="1183"/>
    </location>
</feature>
<dbReference type="FunFam" id="3.40.366.10:FF:000002">
    <property type="entry name" value="Probable polyketide synthase 2"/>
    <property type="match status" value="2"/>
</dbReference>
<dbReference type="Pfam" id="PF00698">
    <property type="entry name" value="Acyl_transf_1"/>
    <property type="match status" value="2"/>
</dbReference>
<dbReference type="InterPro" id="IPR013968">
    <property type="entry name" value="PKS_KR"/>
</dbReference>
<dbReference type="Pfam" id="PF18369">
    <property type="entry name" value="PKS_DE"/>
    <property type="match status" value="1"/>
</dbReference>
<dbReference type="SUPFAM" id="SSF52151">
    <property type="entry name" value="FabD/lysophospholipase-like"/>
    <property type="match status" value="2"/>
</dbReference>
<feature type="region of interest" description="Disordered" evidence="15">
    <location>
        <begin position="1011"/>
        <end position="1042"/>
    </location>
</feature>
<dbReference type="Gene3D" id="3.40.366.10">
    <property type="entry name" value="Malonyl-Coenzyme A Acyl Carrier Protein, domain 2"/>
    <property type="match status" value="2"/>
</dbReference>
<dbReference type="OrthoDB" id="9778690at2"/>
<feature type="domain" description="Ketosynthase family 3 (KS3)" evidence="17">
    <location>
        <begin position="33"/>
        <end position="460"/>
    </location>
</feature>
<dbReference type="Pfam" id="PF16197">
    <property type="entry name" value="KAsynt_C_assoc"/>
    <property type="match status" value="2"/>
</dbReference>
<keyword evidence="4" id="KW-0808">Transferase</keyword>
<dbReference type="Gene3D" id="6.10.140.1830">
    <property type="match status" value="1"/>
</dbReference>
<comment type="cofactor">
    <cofactor evidence="1">
        <name>pantetheine 4'-phosphate</name>
        <dbReference type="ChEBI" id="CHEBI:47942"/>
    </cofactor>
</comment>
<dbReference type="Pfam" id="PF21089">
    <property type="entry name" value="PKS_DH_N"/>
    <property type="match status" value="1"/>
</dbReference>
<keyword evidence="8" id="KW-0012">Acyltransferase</keyword>
<dbReference type="InterPro" id="IPR041618">
    <property type="entry name" value="PKS_DE"/>
</dbReference>
<dbReference type="GO" id="GO:0006633">
    <property type="term" value="P:fatty acid biosynthetic process"/>
    <property type="evidence" value="ECO:0007669"/>
    <property type="project" value="InterPro"/>
</dbReference>
<evidence type="ECO:0000259" key="17">
    <source>
        <dbReference type="PROSITE" id="PS52004"/>
    </source>
</evidence>
<evidence type="ECO:0000256" key="14">
    <source>
        <dbReference type="PROSITE-ProRule" id="PRU01363"/>
    </source>
</evidence>
<dbReference type="PANTHER" id="PTHR43775:SF51">
    <property type="entry name" value="INACTIVE PHENOLPHTHIOCEROL SYNTHESIS POLYKETIDE SYNTHASE TYPE I PKS1-RELATED"/>
    <property type="match status" value="1"/>
</dbReference>
<dbReference type="NCBIfam" id="NF045894">
    <property type="entry name" value="PKS_plus_SDR"/>
    <property type="match status" value="1"/>
</dbReference>
<dbReference type="SUPFAM" id="SSF47336">
    <property type="entry name" value="ACP-like"/>
    <property type="match status" value="2"/>
</dbReference>
<evidence type="ECO:0000256" key="6">
    <source>
        <dbReference type="ARBA" id="ARBA00023194"/>
    </source>
</evidence>
<evidence type="ECO:0000256" key="12">
    <source>
        <dbReference type="ARBA" id="ARBA00063272"/>
    </source>
</evidence>
<dbReference type="EMBL" id="CP015163">
    <property type="protein sequence ID" value="AXB42462.1"/>
    <property type="molecule type" value="Genomic_DNA"/>
</dbReference>
<keyword evidence="7" id="KW-0511">Multifunctional enzyme</keyword>
<dbReference type="GO" id="GO:0033068">
    <property type="term" value="P:macrolide biosynthetic process"/>
    <property type="evidence" value="ECO:0007669"/>
    <property type="project" value="UniProtKB-ARBA"/>
</dbReference>
<dbReference type="InterPro" id="IPR014031">
    <property type="entry name" value="Ketoacyl_synth_C"/>
</dbReference>
<dbReference type="SMART" id="SM01294">
    <property type="entry name" value="PKS_PP_betabranch"/>
    <property type="match status" value="2"/>
</dbReference>
<evidence type="ECO:0000256" key="7">
    <source>
        <dbReference type="ARBA" id="ARBA00023268"/>
    </source>
</evidence>
<dbReference type="CDD" id="cd08952">
    <property type="entry name" value="KR_1_SDR_x"/>
    <property type="match status" value="1"/>
</dbReference>
<dbReference type="SUPFAM" id="SSF53901">
    <property type="entry name" value="Thiolase-like"/>
    <property type="match status" value="2"/>
</dbReference>
<dbReference type="InterPro" id="IPR009081">
    <property type="entry name" value="PP-bd_ACP"/>
</dbReference>
<dbReference type="PROSITE" id="PS50075">
    <property type="entry name" value="CARRIER"/>
    <property type="match status" value="2"/>
</dbReference>
<evidence type="ECO:0000256" key="13">
    <source>
        <dbReference type="ARBA" id="ARBA00066981"/>
    </source>
</evidence>
<keyword evidence="6" id="KW-0045">Antibiotic biosynthesis</keyword>
<evidence type="ECO:0000256" key="9">
    <source>
        <dbReference type="ARBA" id="ARBA00052442"/>
    </source>
</evidence>
<dbReference type="SMART" id="SM00825">
    <property type="entry name" value="PKS_KS"/>
    <property type="match status" value="2"/>
</dbReference>
<feature type="compositionally biased region" description="Basic and acidic residues" evidence="15">
    <location>
        <begin position="1011"/>
        <end position="1022"/>
    </location>
</feature>
<feature type="compositionally biased region" description="Polar residues" evidence="15">
    <location>
        <begin position="1026"/>
        <end position="1038"/>
    </location>
</feature>
<evidence type="ECO:0000259" key="18">
    <source>
        <dbReference type="PROSITE" id="PS52019"/>
    </source>
</evidence>
<evidence type="ECO:0000256" key="5">
    <source>
        <dbReference type="ARBA" id="ARBA00022737"/>
    </source>
</evidence>
<accession>A0A344L338</accession>
<gene>
    <name evidence="19" type="ORF">A4R43_07915</name>
</gene>
<dbReference type="Gene3D" id="3.30.70.3290">
    <property type="match status" value="2"/>
</dbReference>
<comment type="catalytic activity">
    <reaction evidence="9">
        <text>6 (S)-methylmalonyl-CoA + propanoyl-CoA + 6 NADPH + 12 H(+) = 6-deoxyerythronolide B + 6 CO2 + 6 NADP(+) + 7 CoA + H2O</text>
        <dbReference type="Rhea" id="RHEA:23068"/>
        <dbReference type="ChEBI" id="CHEBI:15377"/>
        <dbReference type="ChEBI" id="CHEBI:15378"/>
        <dbReference type="ChEBI" id="CHEBI:16089"/>
        <dbReference type="ChEBI" id="CHEBI:16526"/>
        <dbReference type="ChEBI" id="CHEBI:57287"/>
        <dbReference type="ChEBI" id="CHEBI:57327"/>
        <dbReference type="ChEBI" id="CHEBI:57392"/>
        <dbReference type="ChEBI" id="CHEBI:57783"/>
        <dbReference type="ChEBI" id="CHEBI:58349"/>
        <dbReference type="EC" id="2.3.1.94"/>
    </reaction>
</comment>
<evidence type="ECO:0000256" key="3">
    <source>
        <dbReference type="ARBA" id="ARBA00022553"/>
    </source>
</evidence>
<feature type="active site" description="Proton donor; for dehydratase activity" evidence="14">
    <location>
        <position position="1108"/>
    </location>
</feature>